<dbReference type="AlphaFoldDB" id="A0A8J3KQA1"/>
<organism evidence="1 2">
    <name type="scientific">Catellatospora coxensis</name>
    <dbReference type="NCBI Taxonomy" id="310354"/>
    <lineage>
        <taxon>Bacteria</taxon>
        <taxon>Bacillati</taxon>
        <taxon>Actinomycetota</taxon>
        <taxon>Actinomycetes</taxon>
        <taxon>Micromonosporales</taxon>
        <taxon>Micromonosporaceae</taxon>
        <taxon>Catellatospora</taxon>
    </lineage>
</organism>
<protein>
    <submittedName>
        <fullName evidence="1">Uncharacterized protein</fullName>
    </submittedName>
</protein>
<proteinExistence type="predicted"/>
<accession>A0A8J3KQA1</accession>
<evidence type="ECO:0000313" key="1">
    <source>
        <dbReference type="EMBL" id="GIG04132.1"/>
    </source>
</evidence>
<reference evidence="1 2" key="1">
    <citation type="submission" date="2021-01" db="EMBL/GenBank/DDBJ databases">
        <title>Whole genome shotgun sequence of Catellatospora coxensis NBRC 107359.</title>
        <authorList>
            <person name="Komaki H."/>
            <person name="Tamura T."/>
        </authorList>
    </citation>
    <scope>NUCLEOTIDE SEQUENCE [LARGE SCALE GENOMIC DNA]</scope>
    <source>
        <strain evidence="1 2">NBRC 107359</strain>
    </source>
</reference>
<gene>
    <name evidence="1" type="ORF">Cco03nite_08320</name>
</gene>
<dbReference type="EMBL" id="BONI01000005">
    <property type="protein sequence ID" value="GIG04132.1"/>
    <property type="molecule type" value="Genomic_DNA"/>
</dbReference>
<keyword evidence="2" id="KW-1185">Reference proteome</keyword>
<dbReference type="RefSeq" id="WP_344347568.1">
    <property type="nucleotide sequence ID" value="NZ_BAAALC010000011.1"/>
</dbReference>
<evidence type="ECO:0000313" key="2">
    <source>
        <dbReference type="Proteomes" id="UP000630887"/>
    </source>
</evidence>
<comment type="caution">
    <text evidence="1">The sequence shown here is derived from an EMBL/GenBank/DDBJ whole genome shotgun (WGS) entry which is preliminary data.</text>
</comment>
<sequence length="164" mass="18129">MLEHHPATADTESTAGVGWERMVIECVTVHPDAGLPDCGDGQEPLDAQRRFVLRLLADGDEATGDGTAEQAAACPDLADDFVMAAVPAVRRLRVIDIGFDDGFWQKHEDEWWARADVVPGVPVREWLAEPSDSCPYQVAAFEVRLRPGVLRRPRREAYGSAAYW</sequence>
<dbReference type="Proteomes" id="UP000630887">
    <property type="component" value="Unassembled WGS sequence"/>
</dbReference>
<name>A0A8J3KQA1_9ACTN</name>